<feature type="compositionally biased region" description="Polar residues" evidence="1">
    <location>
        <begin position="149"/>
        <end position="168"/>
    </location>
</feature>
<comment type="caution">
    <text evidence="2">The sequence shown here is derived from an EMBL/GenBank/DDBJ whole genome shotgun (WGS) entry which is preliminary data.</text>
</comment>
<evidence type="ECO:0000313" key="2">
    <source>
        <dbReference type="EMBL" id="KAG5769955.1"/>
    </source>
</evidence>
<evidence type="ECO:0000256" key="1">
    <source>
        <dbReference type="SAM" id="MobiDB-lite"/>
    </source>
</evidence>
<feature type="compositionally biased region" description="Polar residues" evidence="1">
    <location>
        <begin position="72"/>
        <end position="91"/>
    </location>
</feature>
<name>A0A9P7HYX9_9HYPO</name>
<dbReference type="Proteomes" id="UP000750502">
    <property type="component" value="Unassembled WGS sequence"/>
</dbReference>
<proteinExistence type="predicted"/>
<feature type="compositionally biased region" description="Polar residues" evidence="1">
    <location>
        <begin position="101"/>
        <end position="122"/>
    </location>
</feature>
<feature type="region of interest" description="Disordered" evidence="1">
    <location>
        <begin position="14"/>
        <end position="181"/>
    </location>
</feature>
<accession>A0A9P7HYX9</accession>
<sequence>MACFTPIFRRCLRRRRAGSSLTGSTVIDRPSSERTLGSGRGQPEGQEGDEPPQEIELPNQEADVQSDAPQVGPQQDTNITSFPSFPSSPVDNPSIDVPRQSAPQHGNHQLGSEIGSHSTATGQFPPYTDPMQGNQGTSSSSDGPSDTQTHAAQNSSDSQRNQEPNTSQGERDVLDHMTLLN</sequence>
<feature type="compositionally biased region" description="Low complexity" evidence="1">
    <location>
        <begin position="135"/>
        <end position="148"/>
    </location>
</feature>
<reference evidence="2" key="1">
    <citation type="journal article" date="2020" name="bioRxiv">
        <title>Historical genomics reveals the evolutionary mechanisms behind multiple outbreaks of the host-specific coffee wilt pathogen Fusarium xylarioides.</title>
        <authorList>
            <person name="Peck D."/>
            <person name="Nowell R.W."/>
            <person name="Flood J."/>
            <person name="Ryan M.J."/>
            <person name="Barraclough T.G."/>
        </authorList>
    </citation>
    <scope>NUCLEOTIDE SEQUENCE</scope>
    <source>
        <strain evidence="2">IMI 127659i</strain>
    </source>
</reference>
<dbReference type="EMBL" id="JADFTT010000066">
    <property type="protein sequence ID" value="KAG5769955.1"/>
    <property type="molecule type" value="Genomic_DNA"/>
</dbReference>
<dbReference type="AlphaFoldDB" id="A0A9P7HYX9"/>
<protein>
    <submittedName>
        <fullName evidence="2">Uncharacterized protein</fullName>
    </submittedName>
</protein>
<reference evidence="2" key="2">
    <citation type="submission" date="2020-10" db="EMBL/GenBank/DDBJ databases">
        <authorList>
            <person name="Peck L.D."/>
            <person name="Nowell R.W."/>
            <person name="Flood J."/>
            <person name="Ryan M.J."/>
            <person name="Barraclough T.G."/>
        </authorList>
    </citation>
    <scope>NUCLEOTIDE SEQUENCE</scope>
    <source>
        <strain evidence="2">IMI 127659i</strain>
    </source>
</reference>
<keyword evidence="3" id="KW-1185">Reference proteome</keyword>
<evidence type="ECO:0000313" key="3">
    <source>
        <dbReference type="Proteomes" id="UP000750502"/>
    </source>
</evidence>
<organism evidence="2 3">
    <name type="scientific">Fusarium xylarioides</name>
    <dbReference type="NCBI Taxonomy" id="221167"/>
    <lineage>
        <taxon>Eukaryota</taxon>
        <taxon>Fungi</taxon>
        <taxon>Dikarya</taxon>
        <taxon>Ascomycota</taxon>
        <taxon>Pezizomycotina</taxon>
        <taxon>Sordariomycetes</taxon>
        <taxon>Hypocreomycetidae</taxon>
        <taxon>Hypocreales</taxon>
        <taxon>Nectriaceae</taxon>
        <taxon>Fusarium</taxon>
        <taxon>Fusarium fujikuroi species complex</taxon>
    </lineage>
</organism>
<dbReference type="OrthoDB" id="5103092at2759"/>
<gene>
    <name evidence="2" type="ORF">H9Q72_002950</name>
</gene>